<dbReference type="Proteomes" id="UP000078272">
    <property type="component" value="Unassembled WGS sequence"/>
</dbReference>
<evidence type="ECO:0000313" key="2">
    <source>
        <dbReference type="Proteomes" id="UP000078272"/>
    </source>
</evidence>
<proteinExistence type="predicted"/>
<reference evidence="1 2" key="1">
    <citation type="journal article" date="2016" name="Front. Microbiol.">
        <title>Genomic Resource of Rice Seed Associated Bacteria.</title>
        <authorList>
            <person name="Midha S."/>
            <person name="Bansal K."/>
            <person name="Sharma S."/>
            <person name="Kumar N."/>
            <person name="Patil P.P."/>
            <person name="Chaudhry V."/>
            <person name="Patil P.B."/>
        </authorList>
    </citation>
    <scope>NUCLEOTIDE SEQUENCE [LARGE SCALE GENOMIC DNA]</scope>
    <source>
        <strain evidence="1 2">NS226</strain>
    </source>
</reference>
<sequence length="284" mass="31433">MNGKKLIGVEKFLGWAYRNELPKLRRNAQVTMVASMPDAWGSIERYAELLTIVDVSPNSYGCIPDVWSEDELTPHADALVAADAVAELAESTMDWEEGVDVLADLTDLTDAERADCNRRGYAIARARGDQLAALVMRRAMIGGAPDWTDHGPVERHYVSNGPRGVAWFRIVSQTFGENMRAHEVEVDGYDAVAKRPHADAYRKTYLDPDPALLAAERIDYQSWVMALELVASRATEMGLSAYHVLGPNKAMFPWEGEVAPFPRPRVLLAAAPEAKKARRSLKPA</sequence>
<dbReference type="PATRIC" id="fig|401562.3.peg.4648"/>
<organism evidence="1 2">
    <name type="scientific">Aureimonas ureilytica</name>
    <dbReference type="NCBI Taxonomy" id="401562"/>
    <lineage>
        <taxon>Bacteria</taxon>
        <taxon>Pseudomonadati</taxon>
        <taxon>Pseudomonadota</taxon>
        <taxon>Alphaproteobacteria</taxon>
        <taxon>Hyphomicrobiales</taxon>
        <taxon>Aurantimonadaceae</taxon>
        <taxon>Aureimonas</taxon>
    </lineage>
</organism>
<evidence type="ECO:0000313" key="1">
    <source>
        <dbReference type="EMBL" id="KTQ85087.1"/>
    </source>
</evidence>
<dbReference type="AlphaFoldDB" id="A0A175R2E9"/>
<protein>
    <submittedName>
        <fullName evidence="1">Uncharacterized protein</fullName>
    </submittedName>
</protein>
<accession>A0A175R2E9</accession>
<gene>
    <name evidence="1" type="ORF">NS226_21065</name>
</gene>
<comment type="caution">
    <text evidence="1">The sequence shown here is derived from an EMBL/GenBank/DDBJ whole genome shotgun (WGS) entry which is preliminary data.</text>
</comment>
<name>A0A175R2E9_9HYPH</name>
<dbReference type="EMBL" id="LDPZ01000068">
    <property type="protein sequence ID" value="KTQ85087.1"/>
    <property type="molecule type" value="Genomic_DNA"/>
</dbReference>